<dbReference type="Proteomes" id="UP000005206">
    <property type="component" value="Chromosome 10"/>
</dbReference>
<evidence type="ECO:0000313" key="13">
    <source>
        <dbReference type="Proteomes" id="UP000005206"/>
    </source>
</evidence>
<evidence type="ECO:0000256" key="7">
    <source>
        <dbReference type="ARBA" id="ARBA00022989"/>
    </source>
</evidence>
<proteinExistence type="inferred from homology"/>
<dbReference type="PANTHER" id="PTHR45788">
    <property type="entry name" value="SUCCINATE/FUMARATE MITOCHONDRIAL TRANSPORTER-RELATED"/>
    <property type="match status" value="1"/>
</dbReference>
<feature type="repeat" description="Solcar" evidence="10">
    <location>
        <begin position="1"/>
        <end position="64"/>
    </location>
</feature>
<dbReference type="AlphaFoldDB" id="C7ZIZ9"/>
<feature type="repeat" description="Solcar" evidence="10">
    <location>
        <begin position="77"/>
        <end position="162"/>
    </location>
</feature>
<keyword evidence="4 10" id="KW-0812">Transmembrane</keyword>
<keyword evidence="6" id="KW-0999">Mitochondrion inner membrane</keyword>
<dbReference type="OMA" id="DSAKKWM"/>
<dbReference type="eggNOG" id="KOG0756">
    <property type="taxonomic scope" value="Eukaryota"/>
</dbReference>
<accession>C7ZIZ9</accession>
<gene>
    <name evidence="12" type="ORF">NECHADRAFT_49675</name>
</gene>
<dbReference type="SUPFAM" id="SSF103506">
    <property type="entry name" value="Mitochondrial carrier"/>
    <property type="match status" value="1"/>
</dbReference>
<keyword evidence="3 11" id="KW-0813">Transport</keyword>
<comment type="subcellular location">
    <subcellularLocation>
        <location evidence="1">Mitochondrion membrane</location>
        <topology evidence="1">Multi-pass membrane protein</topology>
    </subcellularLocation>
</comment>
<protein>
    <recommendedName>
        <fullName evidence="14">Mitochondrial carrier</fullName>
    </recommendedName>
</protein>
<dbReference type="PROSITE" id="PS50920">
    <property type="entry name" value="SOLCAR"/>
    <property type="match status" value="3"/>
</dbReference>
<keyword evidence="13" id="KW-1185">Reference proteome</keyword>
<evidence type="ECO:0000256" key="8">
    <source>
        <dbReference type="ARBA" id="ARBA00023128"/>
    </source>
</evidence>
<dbReference type="GO" id="GO:0031966">
    <property type="term" value="C:mitochondrial membrane"/>
    <property type="evidence" value="ECO:0007669"/>
    <property type="project" value="UniProtKB-SubCell"/>
</dbReference>
<dbReference type="Pfam" id="PF00153">
    <property type="entry name" value="Mito_carr"/>
    <property type="match status" value="3"/>
</dbReference>
<dbReference type="OrthoDB" id="44467at2759"/>
<evidence type="ECO:0000256" key="11">
    <source>
        <dbReference type="RuleBase" id="RU000488"/>
    </source>
</evidence>
<sequence>YPTEYVKTRKQLLGASSPSPLRLLITAVRDHGVGILYTGAGAFCVSNASKSGIRFLTFDAIRNKLPRDRKTGKPTSSSNMLAGVAAGVAESITVVTPGESIKTKIVEDRAGSRAFKSTGDAMRWMASNQGISGFYRGVVPVTMKQASNALVRFASYHAMFDLIEPRLKEVGQVSLTASMAGASAGVVTVYATMPFDTIKTKMQSVSTGSGKQGTLHILTAIIRESGVAGLWKGTTPRLVRLSVSGAMSFSIYQNVLDFMETPIAIQPKPAIL</sequence>
<dbReference type="KEGG" id="nhe:NECHADRAFT_49675"/>
<dbReference type="GO" id="GO:0006843">
    <property type="term" value="P:mitochondrial citrate transmembrane transport"/>
    <property type="evidence" value="ECO:0007669"/>
    <property type="project" value="TreeGrafter"/>
</dbReference>
<evidence type="ECO:0000256" key="10">
    <source>
        <dbReference type="PROSITE-ProRule" id="PRU00282"/>
    </source>
</evidence>
<reference evidence="12 13" key="1">
    <citation type="journal article" date="2009" name="PLoS Genet.">
        <title>The genome of Nectria haematococca: contribution of supernumerary chromosomes to gene expansion.</title>
        <authorList>
            <person name="Coleman J.J."/>
            <person name="Rounsley S.D."/>
            <person name="Rodriguez-Carres M."/>
            <person name="Kuo A."/>
            <person name="Wasmann C.C."/>
            <person name="Grimwood J."/>
            <person name="Schmutz J."/>
            <person name="Taga M."/>
            <person name="White G.J."/>
            <person name="Zhou S."/>
            <person name="Schwartz D.C."/>
            <person name="Freitag M."/>
            <person name="Ma L.J."/>
            <person name="Danchin E.G."/>
            <person name="Henrissat B."/>
            <person name="Coutinho P.M."/>
            <person name="Nelson D.R."/>
            <person name="Straney D."/>
            <person name="Napoli C.A."/>
            <person name="Barker B.M."/>
            <person name="Gribskov M."/>
            <person name="Rep M."/>
            <person name="Kroken S."/>
            <person name="Molnar I."/>
            <person name="Rensing C."/>
            <person name="Kennell J.C."/>
            <person name="Zamora J."/>
            <person name="Farman M.L."/>
            <person name="Selker E.U."/>
            <person name="Salamov A."/>
            <person name="Shapiro H."/>
            <person name="Pangilinan J."/>
            <person name="Lindquist E."/>
            <person name="Lamers C."/>
            <person name="Grigoriev I.V."/>
            <person name="Geiser D.M."/>
            <person name="Covert S.F."/>
            <person name="Temporini E."/>
            <person name="Vanetten H.D."/>
        </authorList>
    </citation>
    <scope>NUCLEOTIDE SEQUENCE [LARGE SCALE GENOMIC DNA]</scope>
    <source>
        <strain evidence="13">ATCC MYA-4622 / CBS 123669 / FGSC 9596 / NRRL 45880 / 77-13-4</strain>
    </source>
</reference>
<dbReference type="STRING" id="660122.C7ZIZ9"/>
<evidence type="ECO:0000256" key="9">
    <source>
        <dbReference type="ARBA" id="ARBA00023136"/>
    </source>
</evidence>
<evidence type="ECO:0000256" key="5">
    <source>
        <dbReference type="ARBA" id="ARBA00022737"/>
    </source>
</evidence>
<evidence type="ECO:0000256" key="6">
    <source>
        <dbReference type="ARBA" id="ARBA00022792"/>
    </source>
</evidence>
<keyword evidence="9 10" id="KW-0472">Membrane</keyword>
<dbReference type="InterPro" id="IPR023395">
    <property type="entry name" value="MCP_dom_sf"/>
</dbReference>
<evidence type="ECO:0008006" key="14">
    <source>
        <dbReference type="Google" id="ProtNLM"/>
    </source>
</evidence>
<dbReference type="InterPro" id="IPR018108">
    <property type="entry name" value="MCP_transmembrane"/>
</dbReference>
<dbReference type="GO" id="GO:0071913">
    <property type="term" value="F:citrate secondary active transmembrane transporter activity"/>
    <property type="evidence" value="ECO:0007669"/>
    <property type="project" value="TreeGrafter"/>
</dbReference>
<feature type="repeat" description="Solcar" evidence="10">
    <location>
        <begin position="172"/>
        <end position="258"/>
    </location>
</feature>
<comment type="similarity">
    <text evidence="2 11">Belongs to the mitochondrial carrier (TC 2.A.29) family.</text>
</comment>
<evidence type="ECO:0000256" key="3">
    <source>
        <dbReference type="ARBA" id="ARBA00022448"/>
    </source>
</evidence>
<dbReference type="HOGENOM" id="CLU_015166_5_1_1"/>
<evidence type="ECO:0000256" key="4">
    <source>
        <dbReference type="ARBA" id="ARBA00022692"/>
    </source>
</evidence>
<evidence type="ECO:0000256" key="1">
    <source>
        <dbReference type="ARBA" id="ARBA00004225"/>
    </source>
</evidence>
<feature type="non-terminal residue" evidence="12">
    <location>
        <position position="1"/>
    </location>
</feature>
<keyword evidence="5" id="KW-0677">Repeat</keyword>
<dbReference type="Gene3D" id="1.50.40.10">
    <property type="entry name" value="Mitochondrial carrier domain"/>
    <property type="match status" value="1"/>
</dbReference>
<dbReference type="PANTHER" id="PTHR45788:SF4">
    <property type="entry name" value="TRICARBOXYLATE TRANSPORT PROTEIN, MITOCHONDRIAL"/>
    <property type="match status" value="1"/>
</dbReference>
<dbReference type="GeneID" id="9674043"/>
<organism evidence="12 13">
    <name type="scientific">Fusarium vanettenii (strain ATCC MYA-4622 / CBS 123669 / FGSC 9596 / NRRL 45880 / 77-13-4)</name>
    <name type="common">Fusarium solani subsp. pisi</name>
    <dbReference type="NCBI Taxonomy" id="660122"/>
    <lineage>
        <taxon>Eukaryota</taxon>
        <taxon>Fungi</taxon>
        <taxon>Dikarya</taxon>
        <taxon>Ascomycota</taxon>
        <taxon>Pezizomycotina</taxon>
        <taxon>Sordariomycetes</taxon>
        <taxon>Hypocreomycetidae</taxon>
        <taxon>Hypocreales</taxon>
        <taxon>Nectriaceae</taxon>
        <taxon>Fusarium</taxon>
        <taxon>Fusarium solani species complex</taxon>
        <taxon>Fusarium vanettenii</taxon>
    </lineage>
</organism>
<keyword evidence="8" id="KW-0496">Mitochondrion</keyword>
<dbReference type="RefSeq" id="XP_003041641.1">
    <property type="nucleotide sequence ID" value="XM_003041595.1"/>
</dbReference>
<keyword evidence="7" id="KW-1133">Transmembrane helix</keyword>
<dbReference type="EMBL" id="GG698932">
    <property type="protein sequence ID" value="EEU35928.1"/>
    <property type="molecule type" value="Genomic_DNA"/>
</dbReference>
<evidence type="ECO:0000313" key="12">
    <source>
        <dbReference type="EMBL" id="EEU35928.1"/>
    </source>
</evidence>
<evidence type="ECO:0000256" key="2">
    <source>
        <dbReference type="ARBA" id="ARBA00006375"/>
    </source>
</evidence>
<dbReference type="VEuPathDB" id="FungiDB:NECHADRAFT_49675"/>
<name>C7ZIZ9_FUSV7</name>
<dbReference type="InParanoid" id="C7ZIZ9"/>
<dbReference type="InterPro" id="IPR049563">
    <property type="entry name" value="TXTP-like"/>
</dbReference>